<protein>
    <submittedName>
        <fullName evidence="1">Uncharacterized protein</fullName>
    </submittedName>
</protein>
<sequence length="101" mass="11713">MNHVVVFHTTQITNSIGEDLIAEELYPRRLFDQSVPVLISDHPLFDIVRNSQDGDLVAHRSLIAAQGMYVIWRTTDGFRKDILRDPEYVHLFRPIITGRRV</sequence>
<name>M0JQ70_HALVA</name>
<accession>M0JQ70</accession>
<comment type="caution">
    <text evidence="1">The sequence shown here is derived from an EMBL/GenBank/DDBJ whole genome shotgun (WGS) entry which is preliminary data.</text>
</comment>
<evidence type="ECO:0000313" key="1">
    <source>
        <dbReference type="EMBL" id="EMA09825.1"/>
    </source>
</evidence>
<dbReference type="EMBL" id="AOLQ01000015">
    <property type="protein sequence ID" value="EMA09825.1"/>
    <property type="molecule type" value="Genomic_DNA"/>
</dbReference>
<reference evidence="1 2" key="1">
    <citation type="journal article" date="2014" name="PLoS Genet.">
        <title>Phylogenetically driven sequencing of extremely halophilic archaea reveals strategies for static and dynamic osmo-response.</title>
        <authorList>
            <person name="Becker E.A."/>
            <person name="Seitzer P.M."/>
            <person name="Tritt A."/>
            <person name="Larsen D."/>
            <person name="Krusor M."/>
            <person name="Yao A.I."/>
            <person name="Wu D."/>
            <person name="Madern D."/>
            <person name="Eisen J.A."/>
            <person name="Darling A.E."/>
            <person name="Facciotti M.T."/>
        </authorList>
    </citation>
    <scope>NUCLEOTIDE SEQUENCE [LARGE SCALE GENOMIC DNA]</scope>
    <source>
        <strain evidence="1 2">ATCC 29715</strain>
    </source>
</reference>
<dbReference type="Proteomes" id="UP000011534">
    <property type="component" value="Unassembled WGS sequence"/>
</dbReference>
<evidence type="ECO:0000313" key="2">
    <source>
        <dbReference type="Proteomes" id="UP000011534"/>
    </source>
</evidence>
<organism evidence="1 2">
    <name type="scientific">Haloarcula vallismortis ATCC 29715</name>
    <dbReference type="NCBI Taxonomy" id="662477"/>
    <lineage>
        <taxon>Archaea</taxon>
        <taxon>Methanobacteriati</taxon>
        <taxon>Methanobacteriota</taxon>
        <taxon>Stenosarchaea group</taxon>
        <taxon>Halobacteria</taxon>
        <taxon>Halobacteriales</taxon>
        <taxon>Haloarculaceae</taxon>
        <taxon>Haloarcula</taxon>
    </lineage>
</organism>
<keyword evidence="2" id="KW-1185">Reference proteome</keyword>
<gene>
    <name evidence="1" type="ORF">C437_04980</name>
</gene>
<dbReference type="AlphaFoldDB" id="M0JQ70"/>
<proteinExistence type="predicted"/>